<organism evidence="1 2">
    <name type="scientific">Coccidioides immitis RMSCC 3703</name>
    <dbReference type="NCBI Taxonomy" id="454286"/>
    <lineage>
        <taxon>Eukaryota</taxon>
        <taxon>Fungi</taxon>
        <taxon>Dikarya</taxon>
        <taxon>Ascomycota</taxon>
        <taxon>Pezizomycotina</taxon>
        <taxon>Eurotiomycetes</taxon>
        <taxon>Eurotiomycetidae</taxon>
        <taxon>Onygenales</taxon>
        <taxon>Onygenaceae</taxon>
        <taxon>Coccidioides</taxon>
    </lineage>
</organism>
<evidence type="ECO:0000313" key="1">
    <source>
        <dbReference type="EMBL" id="KMU76046.1"/>
    </source>
</evidence>
<dbReference type="EMBL" id="DS268145">
    <property type="protein sequence ID" value="KMU76046.1"/>
    <property type="molecule type" value="Genomic_DNA"/>
</dbReference>
<dbReference type="AlphaFoldDB" id="A0A0J8QUA8"/>
<protein>
    <submittedName>
        <fullName evidence="1">Uncharacterized protein</fullName>
    </submittedName>
</protein>
<accession>A0A0J8QUA8</accession>
<evidence type="ECO:0000313" key="2">
    <source>
        <dbReference type="Proteomes" id="UP000054559"/>
    </source>
</evidence>
<proteinExistence type="predicted"/>
<sequence length="41" mass="4685">MVGKKSGKAILKEEGLERTDNNMELTSWPQVVAINQKNYYT</sequence>
<name>A0A0J8QUA8_COCIT</name>
<dbReference type="STRING" id="454286.A0A0J8QUA8"/>
<dbReference type="Proteomes" id="UP000054559">
    <property type="component" value="Unassembled WGS sequence"/>
</dbReference>
<gene>
    <name evidence="1" type="ORF">CISG_05305</name>
</gene>
<reference evidence="2" key="1">
    <citation type="journal article" date="2010" name="Genome Res.">
        <title>Population genomic sequencing of Coccidioides fungi reveals recent hybridization and transposon control.</title>
        <authorList>
            <person name="Neafsey D.E."/>
            <person name="Barker B.M."/>
            <person name="Sharpton T.J."/>
            <person name="Stajich J.E."/>
            <person name="Park D.J."/>
            <person name="Whiston E."/>
            <person name="Hung C.-Y."/>
            <person name="McMahan C."/>
            <person name="White J."/>
            <person name="Sykes S."/>
            <person name="Heiman D."/>
            <person name="Young S."/>
            <person name="Zeng Q."/>
            <person name="Abouelleil A."/>
            <person name="Aftuck L."/>
            <person name="Bessette D."/>
            <person name="Brown A."/>
            <person name="FitzGerald M."/>
            <person name="Lui A."/>
            <person name="Macdonald J.P."/>
            <person name="Priest M."/>
            <person name="Orbach M.J."/>
            <person name="Galgiani J.N."/>
            <person name="Kirkland T.N."/>
            <person name="Cole G.T."/>
            <person name="Birren B.W."/>
            <person name="Henn M.R."/>
            <person name="Taylor J.W."/>
            <person name="Rounsley S.D."/>
        </authorList>
    </citation>
    <scope>NUCLEOTIDE SEQUENCE [LARGE SCALE GENOMIC DNA]</scope>
    <source>
        <strain evidence="2">RMSCC 3703</strain>
    </source>
</reference>